<dbReference type="PANTHER" id="PTHR31890:SF9">
    <property type="entry name" value="PLANT INVERTASE_PECTIN METHYLESTERASE INHIBITOR SUPERFAMILY PROTEIN"/>
    <property type="match status" value="1"/>
</dbReference>
<dbReference type="GO" id="GO:0046910">
    <property type="term" value="F:pectinesterase inhibitor activity"/>
    <property type="evidence" value="ECO:0007669"/>
    <property type="project" value="InterPro"/>
</dbReference>
<name>A0A1U7YVD9_NELNU</name>
<sequence>MVARRVVGLLVVYSLAAAAVCFAFGRADEENGNEAESLIQTTCNQLDYRDYCISLLESDPHSELKSDLNGFARIIMEVGLSNATNDYDYIGELVKNTTDNATLSFLHTCSSLYEKTIAGYNSSFNMLSDIKGNYVQLYQTLDSSIQNAQDCEDAFAPQPNTDESPLTERNQVSGMIATIVTRRMIPWLQNDSDG</sequence>
<dbReference type="OMA" id="DSHYSLM"/>
<dbReference type="SUPFAM" id="SSF101148">
    <property type="entry name" value="Plant invertase/pectin methylesterase inhibitor"/>
    <property type="match status" value="1"/>
</dbReference>
<dbReference type="Proteomes" id="UP000189703">
    <property type="component" value="Unplaced"/>
</dbReference>
<feature type="chain" id="PRO_5010583118" evidence="1">
    <location>
        <begin position="19"/>
        <end position="194"/>
    </location>
</feature>
<dbReference type="Pfam" id="PF04043">
    <property type="entry name" value="PMEI"/>
    <property type="match status" value="1"/>
</dbReference>
<dbReference type="Gene3D" id="1.20.140.40">
    <property type="entry name" value="Invertase/pectin methylesterase inhibitor family protein"/>
    <property type="match status" value="1"/>
</dbReference>
<feature type="signal peptide" evidence="1">
    <location>
        <begin position="1"/>
        <end position="18"/>
    </location>
</feature>
<accession>A0A1U7YVD9</accession>
<dbReference type="OrthoDB" id="764172at2759"/>
<dbReference type="STRING" id="4432.A0A1U7YVD9"/>
<keyword evidence="1" id="KW-0732">Signal</keyword>
<protein>
    <submittedName>
        <fullName evidence="4">Cell wall / vacuolar inhibitor of fructosidase 2-like</fullName>
    </submittedName>
</protein>
<dbReference type="CDD" id="cd15797">
    <property type="entry name" value="PMEI"/>
    <property type="match status" value="1"/>
</dbReference>
<feature type="domain" description="Pectinesterase inhibitor" evidence="2">
    <location>
        <begin position="34"/>
        <end position="179"/>
    </location>
</feature>
<gene>
    <name evidence="4" type="primary">LOC104587371</name>
</gene>
<dbReference type="InterPro" id="IPR035513">
    <property type="entry name" value="Invertase/methylesterase_inhib"/>
</dbReference>
<dbReference type="InterPro" id="IPR006501">
    <property type="entry name" value="Pectinesterase_inhib_dom"/>
</dbReference>
<dbReference type="GO" id="GO:0009505">
    <property type="term" value="C:plant-type cell wall"/>
    <property type="evidence" value="ECO:0000318"/>
    <property type="project" value="GO_Central"/>
</dbReference>
<dbReference type="AlphaFoldDB" id="A0A1U7YVD9"/>
<dbReference type="RefSeq" id="XP_010243259.1">
    <property type="nucleotide sequence ID" value="XM_010244957.1"/>
</dbReference>
<dbReference type="GeneID" id="104587371"/>
<dbReference type="InterPro" id="IPR034086">
    <property type="entry name" value="PMEI_plant"/>
</dbReference>
<keyword evidence="3" id="KW-1185">Reference proteome</keyword>
<evidence type="ECO:0000313" key="4">
    <source>
        <dbReference type="RefSeq" id="XP_010243259.1"/>
    </source>
</evidence>
<dbReference type="GO" id="GO:0009827">
    <property type="term" value="P:plant-type cell wall modification"/>
    <property type="evidence" value="ECO:0000318"/>
    <property type="project" value="GO_Central"/>
</dbReference>
<proteinExistence type="predicted"/>
<dbReference type="GO" id="GO:0004857">
    <property type="term" value="F:enzyme inhibitor activity"/>
    <property type="evidence" value="ECO:0000318"/>
    <property type="project" value="GO_Central"/>
</dbReference>
<evidence type="ECO:0000313" key="3">
    <source>
        <dbReference type="Proteomes" id="UP000189703"/>
    </source>
</evidence>
<reference evidence="4" key="1">
    <citation type="submission" date="2025-08" db="UniProtKB">
        <authorList>
            <consortium name="RefSeq"/>
        </authorList>
    </citation>
    <scope>IDENTIFICATION</scope>
</reference>
<dbReference type="SMART" id="SM00856">
    <property type="entry name" value="PMEI"/>
    <property type="match status" value="1"/>
</dbReference>
<dbReference type="KEGG" id="nnu:104587371"/>
<evidence type="ECO:0000259" key="2">
    <source>
        <dbReference type="SMART" id="SM00856"/>
    </source>
</evidence>
<organism evidence="3 4">
    <name type="scientific">Nelumbo nucifera</name>
    <name type="common">Sacred lotus</name>
    <dbReference type="NCBI Taxonomy" id="4432"/>
    <lineage>
        <taxon>Eukaryota</taxon>
        <taxon>Viridiplantae</taxon>
        <taxon>Streptophyta</taxon>
        <taxon>Embryophyta</taxon>
        <taxon>Tracheophyta</taxon>
        <taxon>Spermatophyta</taxon>
        <taxon>Magnoliopsida</taxon>
        <taxon>Proteales</taxon>
        <taxon>Nelumbonaceae</taxon>
        <taxon>Nelumbo</taxon>
    </lineage>
</organism>
<dbReference type="NCBIfam" id="TIGR01614">
    <property type="entry name" value="PME_inhib"/>
    <property type="match status" value="1"/>
</dbReference>
<evidence type="ECO:0000256" key="1">
    <source>
        <dbReference type="SAM" id="SignalP"/>
    </source>
</evidence>
<dbReference type="PANTHER" id="PTHR31890">
    <property type="entry name" value="PLANT INVERTASE/PECTIN METHYLESTERASE INHIBITOR SUPERFAMILY PROTEIN"/>
    <property type="match status" value="1"/>
</dbReference>
<dbReference type="InParanoid" id="A0A1U7YVD9"/>